<proteinExistence type="predicted"/>
<name>A0A6G0VVD8_APHCR</name>
<evidence type="ECO:0000313" key="2">
    <source>
        <dbReference type="Proteomes" id="UP000478052"/>
    </source>
</evidence>
<dbReference type="AlphaFoldDB" id="A0A6G0VVD8"/>
<dbReference type="Proteomes" id="UP000478052">
    <property type="component" value="Unassembled WGS sequence"/>
</dbReference>
<evidence type="ECO:0000313" key="1">
    <source>
        <dbReference type="EMBL" id="KAF0711022.1"/>
    </source>
</evidence>
<accession>A0A6G0VVD8</accession>
<dbReference type="OrthoDB" id="10055366at2759"/>
<reference evidence="1 2" key="1">
    <citation type="submission" date="2019-08" db="EMBL/GenBank/DDBJ databases">
        <title>Whole genome of Aphis craccivora.</title>
        <authorList>
            <person name="Voronova N.V."/>
            <person name="Shulinski R.S."/>
            <person name="Bandarenka Y.V."/>
            <person name="Zhorov D.G."/>
            <person name="Warner D."/>
        </authorList>
    </citation>
    <scope>NUCLEOTIDE SEQUENCE [LARGE SCALE GENOMIC DNA]</scope>
    <source>
        <strain evidence="1">180601</strain>
        <tissue evidence="1">Whole Body</tissue>
    </source>
</reference>
<keyword evidence="2" id="KW-1185">Reference proteome</keyword>
<organism evidence="1 2">
    <name type="scientific">Aphis craccivora</name>
    <name type="common">Cowpea aphid</name>
    <dbReference type="NCBI Taxonomy" id="307492"/>
    <lineage>
        <taxon>Eukaryota</taxon>
        <taxon>Metazoa</taxon>
        <taxon>Ecdysozoa</taxon>
        <taxon>Arthropoda</taxon>
        <taxon>Hexapoda</taxon>
        <taxon>Insecta</taxon>
        <taxon>Pterygota</taxon>
        <taxon>Neoptera</taxon>
        <taxon>Paraneoptera</taxon>
        <taxon>Hemiptera</taxon>
        <taxon>Sternorrhyncha</taxon>
        <taxon>Aphidomorpha</taxon>
        <taxon>Aphidoidea</taxon>
        <taxon>Aphididae</taxon>
        <taxon>Aphidini</taxon>
        <taxon>Aphis</taxon>
        <taxon>Aphis</taxon>
    </lineage>
</organism>
<protein>
    <submittedName>
        <fullName evidence="1">Uncharacterized protein</fullName>
    </submittedName>
</protein>
<comment type="caution">
    <text evidence="1">The sequence shown here is derived from an EMBL/GenBank/DDBJ whole genome shotgun (WGS) entry which is preliminary data.</text>
</comment>
<dbReference type="EMBL" id="VUJU01011436">
    <property type="protein sequence ID" value="KAF0711022.1"/>
    <property type="molecule type" value="Genomic_DNA"/>
</dbReference>
<gene>
    <name evidence="1" type="ORF">FWK35_00031160</name>
</gene>
<sequence length="407" mass="46307">MKPLPLWSAIMVPIYGYGDETASSAAVESSFKKLKTITFQQDNLPITIEDFLQPSNSNEEFKTQSNVNSQANDKILNETHQNSEVVEHTYMLSDPENDFLIIPDQSNCPMCFEGIDTGTQKCSYCGKPVHAISSCSTYVPETNVNEENNVCETWSRKNKKQRKTNSYLQPNIHLRHLNLNNSRQIKSLPILKNGSRSEKLKSCKSNVTQEKIVLTNTCAFDSLASLIMVSYCDSILYAENIDSVGQSQFLNFITKIIKNGITSSTYTERADIIITKLNPELKLTEYNTTLAICDSTMGNVVQSMFAEFPTIKETIRCTSNFQTKYNTQVYLTYQTDDGHINNLQRFINNRQLTEKSLCTQDVSGNNCDGLKQILSEFSDMHLFIDVLHWEGSNKITFRSFKYKKINY</sequence>